<comment type="caution">
    <text evidence="8">The sequence shown here is derived from an EMBL/GenBank/DDBJ whole genome shotgun (WGS) entry which is preliminary data.</text>
</comment>
<dbReference type="Gene3D" id="3.40.50.12780">
    <property type="entry name" value="N-terminal domain of ligase-like"/>
    <property type="match status" value="1"/>
</dbReference>
<dbReference type="PANTHER" id="PTHR43767">
    <property type="entry name" value="LONG-CHAIN-FATTY-ACID--COA LIGASE"/>
    <property type="match status" value="1"/>
</dbReference>
<evidence type="ECO:0000256" key="3">
    <source>
        <dbReference type="ARBA" id="ARBA00051915"/>
    </source>
</evidence>
<dbReference type="PROSITE" id="PS00455">
    <property type="entry name" value="AMP_BINDING"/>
    <property type="match status" value="1"/>
</dbReference>
<dbReference type="InterPro" id="IPR042099">
    <property type="entry name" value="ANL_N_sf"/>
</dbReference>
<dbReference type="Gene3D" id="3.30.300.30">
    <property type="match status" value="1"/>
</dbReference>
<dbReference type="SUPFAM" id="SSF56801">
    <property type="entry name" value="Acetyl-CoA synthetase-like"/>
    <property type="match status" value="1"/>
</dbReference>
<gene>
    <name evidence="8" type="ORF">DFR49_3851</name>
</gene>
<dbReference type="NCBIfam" id="NF004837">
    <property type="entry name" value="PRK06187.1"/>
    <property type="match status" value="1"/>
</dbReference>
<evidence type="ECO:0000256" key="1">
    <source>
        <dbReference type="ARBA" id="ARBA00006432"/>
    </source>
</evidence>
<evidence type="ECO:0000256" key="2">
    <source>
        <dbReference type="ARBA" id="ARBA00022598"/>
    </source>
</evidence>
<dbReference type="AlphaFoldDB" id="A0A397NX37"/>
<evidence type="ECO:0000313" key="8">
    <source>
        <dbReference type="EMBL" id="RIA37961.1"/>
    </source>
</evidence>
<dbReference type="PANTHER" id="PTHR43767:SF1">
    <property type="entry name" value="NONRIBOSOMAL PEPTIDE SYNTHASE PES1 (EUROFUNG)-RELATED"/>
    <property type="match status" value="1"/>
</dbReference>
<dbReference type="EC" id="6.2.1.44" evidence="4"/>
<dbReference type="InterPro" id="IPR000873">
    <property type="entry name" value="AMP-dep_synth/lig_dom"/>
</dbReference>
<keyword evidence="2" id="KW-0436">Ligase</keyword>
<dbReference type="Pfam" id="PF13193">
    <property type="entry name" value="AMP-binding_C"/>
    <property type="match status" value="1"/>
</dbReference>
<evidence type="ECO:0000259" key="6">
    <source>
        <dbReference type="Pfam" id="PF00501"/>
    </source>
</evidence>
<organism evidence="8 9">
    <name type="scientific">Hephaestia caeni</name>
    <dbReference type="NCBI Taxonomy" id="645617"/>
    <lineage>
        <taxon>Bacteria</taxon>
        <taxon>Pseudomonadati</taxon>
        <taxon>Pseudomonadota</taxon>
        <taxon>Alphaproteobacteria</taxon>
        <taxon>Sphingomonadales</taxon>
        <taxon>Sphingomonadaceae</taxon>
        <taxon>Hephaestia</taxon>
    </lineage>
</organism>
<proteinExistence type="inferred from homology"/>
<dbReference type="GO" id="GO:0016878">
    <property type="term" value="F:acid-thiol ligase activity"/>
    <property type="evidence" value="ECO:0007669"/>
    <property type="project" value="UniProtKB-ARBA"/>
</dbReference>
<dbReference type="EMBL" id="QXDC01000004">
    <property type="protein sequence ID" value="RIA37961.1"/>
    <property type="molecule type" value="Genomic_DNA"/>
</dbReference>
<dbReference type="InterPro" id="IPR045851">
    <property type="entry name" value="AMP-bd_C_sf"/>
</dbReference>
<dbReference type="InterPro" id="IPR020845">
    <property type="entry name" value="AMP-binding_CS"/>
</dbReference>
<name>A0A397NX37_9SPHN</name>
<evidence type="ECO:0000259" key="7">
    <source>
        <dbReference type="Pfam" id="PF13193"/>
    </source>
</evidence>
<comment type="similarity">
    <text evidence="1">Belongs to the ATP-dependent AMP-binding enzyme family.</text>
</comment>
<evidence type="ECO:0000313" key="9">
    <source>
        <dbReference type="Proteomes" id="UP000266568"/>
    </source>
</evidence>
<sequence length="516" mass="56081">MRVRLTYCLERAARLFGDRIATVEGAKRRPWSVFRDEVMRLAGGLRQLGVAADERVAVLANNSAAYLDLYYATMWAEAVIVPLNTRLAAAEIEFQLDDAGVRVLFYGPEFAPVVAKLRTSMTTPPHFVAIDTALAGDGTLAEVRASGTPIPEPMRGGDDLAGIFFTGGTTGRPKGVMLSHESLHAMSRNFVMGFSVDEHCVNLHSAPMFHVSAVGIFFTTMVGGIHVFTSTFEPGALIDLLERERVTHCFTVPAIIDRVTKHPKAATADLSAMRIFGYGGSAMPVALMLATRERFPTVGLAHGYGMTEVPALTLLGPDDHKPGADTGRLRSVGRVMCEYEIKVVADDGRECAPGETGEIIARGPNMMLGYWHRPAETAEALRDGWMHTQDIGYFDEAGYLFISDRIKDMIVSGAENVYSIEVEDVLYRHPAVEECAIIGVPDEKWGERVHAIVVAKSGQTIDPTALIGFCREYIAGYKCPKTVEVREEPLPRSAAGKVLKVELRHSAQGGAAVVTG</sequence>
<keyword evidence="9" id="KW-1185">Reference proteome</keyword>
<dbReference type="InterPro" id="IPR025110">
    <property type="entry name" value="AMP-bd_C"/>
</dbReference>
<evidence type="ECO:0000256" key="4">
    <source>
        <dbReference type="ARBA" id="ARBA00066616"/>
    </source>
</evidence>
<comment type="catalytic activity">
    <reaction evidence="3">
        <text>3-(methylsulfanyl)propanoate + ATP + CoA = 3-(methylsulfanyl)propanoyl-CoA + AMP + diphosphate</text>
        <dbReference type="Rhea" id="RHEA:43052"/>
        <dbReference type="ChEBI" id="CHEBI:30616"/>
        <dbReference type="ChEBI" id="CHEBI:33019"/>
        <dbReference type="ChEBI" id="CHEBI:49016"/>
        <dbReference type="ChEBI" id="CHEBI:57287"/>
        <dbReference type="ChEBI" id="CHEBI:82815"/>
        <dbReference type="ChEBI" id="CHEBI:456215"/>
        <dbReference type="EC" id="6.2.1.44"/>
    </reaction>
    <physiologicalReaction direction="left-to-right" evidence="3">
        <dbReference type="Rhea" id="RHEA:43053"/>
    </physiologicalReaction>
</comment>
<dbReference type="Proteomes" id="UP000266568">
    <property type="component" value="Unassembled WGS sequence"/>
</dbReference>
<accession>A0A397NX37</accession>
<feature type="domain" description="AMP-binding enzyme C-terminal" evidence="7">
    <location>
        <begin position="421"/>
        <end position="497"/>
    </location>
</feature>
<dbReference type="CDD" id="cd17631">
    <property type="entry name" value="FACL_FadD13-like"/>
    <property type="match status" value="1"/>
</dbReference>
<feature type="domain" description="AMP-dependent synthetase/ligase" evidence="6">
    <location>
        <begin position="9"/>
        <end position="371"/>
    </location>
</feature>
<reference evidence="8 9" key="1">
    <citation type="submission" date="2018-08" db="EMBL/GenBank/DDBJ databases">
        <title>Genomic Encyclopedia of Type Strains, Phase IV (KMG-IV): sequencing the most valuable type-strain genomes for metagenomic binning, comparative biology and taxonomic classification.</title>
        <authorList>
            <person name="Goeker M."/>
        </authorList>
    </citation>
    <scope>NUCLEOTIDE SEQUENCE [LARGE SCALE GENOMIC DNA]</scope>
    <source>
        <strain evidence="8 9">DSM 25527</strain>
    </source>
</reference>
<dbReference type="Pfam" id="PF00501">
    <property type="entry name" value="AMP-binding"/>
    <property type="match status" value="1"/>
</dbReference>
<evidence type="ECO:0000256" key="5">
    <source>
        <dbReference type="ARBA" id="ARBA00067668"/>
    </source>
</evidence>
<dbReference type="RefSeq" id="WP_170151057.1">
    <property type="nucleotide sequence ID" value="NZ_QXDC01000004.1"/>
</dbReference>
<dbReference type="InterPro" id="IPR050237">
    <property type="entry name" value="ATP-dep_AMP-bd_enzyme"/>
</dbReference>
<dbReference type="FunFam" id="3.30.300.30:FF:000008">
    <property type="entry name" value="2,3-dihydroxybenzoate-AMP ligase"/>
    <property type="match status" value="1"/>
</dbReference>
<protein>
    <recommendedName>
        <fullName evidence="5">3-methylmercaptopropionyl-CoA ligase</fullName>
        <ecNumber evidence="4">6.2.1.44</ecNumber>
    </recommendedName>
</protein>